<proteinExistence type="predicted"/>
<dbReference type="RefSeq" id="WP_016766743.1">
    <property type="nucleotide sequence ID" value="NZ_JACJHT010000010.1"/>
</dbReference>
<dbReference type="EMBL" id="JACJHT010000010">
    <property type="protein sequence ID" value="MBA9042300.1"/>
    <property type="molecule type" value="Genomic_DNA"/>
</dbReference>
<comment type="caution">
    <text evidence="1">The sequence shown here is derived from an EMBL/GenBank/DDBJ whole genome shotgun (WGS) entry which is preliminary data.</text>
</comment>
<protein>
    <submittedName>
        <fullName evidence="1">Uncharacterized protein</fullName>
    </submittedName>
</protein>
<evidence type="ECO:0000313" key="2">
    <source>
        <dbReference type="Proteomes" id="UP000543174"/>
    </source>
</evidence>
<accession>A0A7W3NFX9</accession>
<dbReference type="Proteomes" id="UP000543174">
    <property type="component" value="Unassembled WGS sequence"/>
</dbReference>
<name>A0A7W3NFX9_PRIAR</name>
<gene>
    <name evidence="1" type="ORF">HNP21_005435</name>
</gene>
<sequence length="83" mass="9793">MGDKTKNVLSIEIKTTDGRNYTIKDEQSIYDIEEQLIGNKKLHLGRFLSVVPDNPSLDKQRKFEHMYFNIDQVLSIKYLKKFD</sequence>
<dbReference type="AlphaFoldDB" id="A0A7W3NFX9"/>
<organism evidence="1 2">
    <name type="scientific">Priestia aryabhattai</name>
    <name type="common">Bacillus aryabhattai</name>
    <dbReference type="NCBI Taxonomy" id="412384"/>
    <lineage>
        <taxon>Bacteria</taxon>
        <taxon>Bacillati</taxon>
        <taxon>Bacillota</taxon>
        <taxon>Bacilli</taxon>
        <taxon>Bacillales</taxon>
        <taxon>Bacillaceae</taxon>
        <taxon>Priestia</taxon>
    </lineage>
</organism>
<evidence type="ECO:0000313" key="1">
    <source>
        <dbReference type="EMBL" id="MBA9042300.1"/>
    </source>
</evidence>
<reference evidence="1" key="1">
    <citation type="submission" date="2020-08" db="EMBL/GenBank/DDBJ databases">
        <title>Functional genomics of gut bacteria from endangered species of beetles.</title>
        <authorList>
            <person name="Carlos-Shanley C."/>
        </authorList>
    </citation>
    <scope>NUCLEOTIDE SEQUENCE [LARGE SCALE GENOMIC DNA]</scope>
    <source>
        <strain evidence="1">S00060</strain>
    </source>
</reference>
<keyword evidence="2" id="KW-1185">Reference proteome</keyword>